<accession>A0AAJ5C2G3</accession>
<protein>
    <recommendedName>
        <fullName evidence="3">Fe2OG dioxygenase domain-containing protein</fullName>
    </recommendedName>
</protein>
<feature type="region of interest" description="Disordered" evidence="2">
    <location>
        <begin position="1"/>
        <end position="21"/>
    </location>
</feature>
<dbReference type="Pfam" id="PF13532">
    <property type="entry name" value="2OG-FeII_Oxy_2"/>
    <property type="match status" value="1"/>
</dbReference>
<feature type="binding site" evidence="1">
    <location>
        <position position="314"/>
    </location>
    <ligand>
        <name>2-oxoglutarate</name>
        <dbReference type="ChEBI" id="CHEBI:16810"/>
    </ligand>
</feature>
<dbReference type="InterPro" id="IPR037151">
    <property type="entry name" value="AlkB-like_sf"/>
</dbReference>
<dbReference type="GO" id="GO:0006307">
    <property type="term" value="P:DNA alkylation repair"/>
    <property type="evidence" value="ECO:0007669"/>
    <property type="project" value="TreeGrafter"/>
</dbReference>
<feature type="compositionally biased region" description="Polar residues" evidence="2">
    <location>
        <begin position="57"/>
        <end position="70"/>
    </location>
</feature>
<sequence>MTRSNSFTPSAPASPQNTTTKRFFQSTLFNIKFGGQRNTLPQNKDDSGSGIAKRTRSQTFNPSDSGSTVSDDAHDRKRPKLEPISPLNTWSAAPKYHHKGPFHQVTQPSFCSTYAITELPDAQVFYNPNFIDRSLAEEWRTQLDRLPEWYRPKLKVYGREITQSREIAAYSTSPGLTLKYSGHPVQLHSPFPPLLNHIASLLCTDGCLGSQVRFNHCMLNKYENGSIFIGKHSDNIENKVIVTISLGADRSWIMQRKSQSAELQSDNTHIMLRKRWTLKGGSLLVMQGQTQKFYTHQIPKELKVKAPRISITFRQLVYDDK</sequence>
<dbReference type="Gene3D" id="2.60.120.590">
    <property type="entry name" value="Alpha-ketoglutarate-dependent dioxygenase AlkB-like"/>
    <property type="match status" value="1"/>
</dbReference>
<dbReference type="InterPro" id="IPR027450">
    <property type="entry name" value="AlkB-like"/>
</dbReference>
<evidence type="ECO:0000313" key="4">
    <source>
        <dbReference type="EMBL" id="SNX81467.1"/>
    </source>
</evidence>
<keyword evidence="5" id="KW-1185">Reference proteome</keyword>
<feature type="domain" description="Fe2OG dioxygenase" evidence="3">
    <location>
        <begin position="213"/>
        <end position="317"/>
    </location>
</feature>
<dbReference type="EMBL" id="OAPG01000001">
    <property type="protein sequence ID" value="SNX81467.1"/>
    <property type="molecule type" value="Genomic_DNA"/>
</dbReference>
<name>A0AAJ5C2G3_9BASI</name>
<dbReference type="PANTHER" id="PTHR31573">
    <property type="entry name" value="ALPHA-KETOGLUTARATE-DEPENDENT DIOXYGENASE ALKB HOMOLOG 2"/>
    <property type="match status" value="1"/>
</dbReference>
<dbReference type="AlphaFoldDB" id="A0AAJ5C2G3"/>
<dbReference type="InterPro" id="IPR032852">
    <property type="entry name" value="ALKBH2"/>
</dbReference>
<dbReference type="FunFam" id="2.60.120.590:FF:000041">
    <property type="entry name" value="Chromosome 1, whole genome shotgun sequence"/>
    <property type="match status" value="1"/>
</dbReference>
<feature type="binding site" evidence="1">
    <location>
        <position position="232"/>
    </location>
    <ligand>
        <name>2-oxoglutarate</name>
        <dbReference type="ChEBI" id="CHEBI:16810"/>
    </ligand>
</feature>
<feature type="region of interest" description="Disordered" evidence="2">
    <location>
        <begin position="34"/>
        <end position="88"/>
    </location>
</feature>
<dbReference type="GO" id="GO:0035516">
    <property type="term" value="F:broad specificity oxidative DNA demethylase activity"/>
    <property type="evidence" value="ECO:0007669"/>
    <property type="project" value="TreeGrafter"/>
</dbReference>
<dbReference type="SUPFAM" id="SSF51197">
    <property type="entry name" value="Clavaminate synthase-like"/>
    <property type="match status" value="1"/>
</dbReference>
<feature type="binding site" evidence="1">
    <location>
        <position position="312"/>
    </location>
    <ligand>
        <name>2-oxoglutarate</name>
        <dbReference type="ChEBI" id="CHEBI:16810"/>
    </ligand>
</feature>
<proteinExistence type="predicted"/>
<feature type="binding site" evidence="1">
    <location>
        <position position="308"/>
    </location>
    <ligand>
        <name>2-oxoglutarate</name>
        <dbReference type="ChEBI" id="CHEBI:16810"/>
    </ligand>
</feature>
<evidence type="ECO:0000313" key="5">
    <source>
        <dbReference type="Proteomes" id="UP001294444"/>
    </source>
</evidence>
<dbReference type="GO" id="GO:0051747">
    <property type="term" value="F:cytosine C-5 DNA demethylase activity"/>
    <property type="evidence" value="ECO:0007669"/>
    <property type="project" value="TreeGrafter"/>
</dbReference>
<feature type="binding site" evidence="1">
    <location>
        <position position="296"/>
    </location>
    <ligand>
        <name>2-oxoglutarate</name>
        <dbReference type="ChEBI" id="CHEBI:16810"/>
    </ligand>
</feature>
<dbReference type="GO" id="GO:0008198">
    <property type="term" value="F:ferrous iron binding"/>
    <property type="evidence" value="ECO:0007669"/>
    <property type="project" value="TreeGrafter"/>
</dbReference>
<dbReference type="PROSITE" id="PS51471">
    <property type="entry name" value="FE2OG_OXY"/>
    <property type="match status" value="1"/>
</dbReference>
<evidence type="ECO:0000256" key="1">
    <source>
        <dbReference type="PIRSR" id="PIRSR632852-1"/>
    </source>
</evidence>
<gene>
    <name evidence="4" type="ORF">MEPE_00172</name>
</gene>
<organism evidence="4 5">
    <name type="scientific">Melanopsichium pennsylvanicum</name>
    <dbReference type="NCBI Taxonomy" id="63383"/>
    <lineage>
        <taxon>Eukaryota</taxon>
        <taxon>Fungi</taxon>
        <taxon>Dikarya</taxon>
        <taxon>Basidiomycota</taxon>
        <taxon>Ustilaginomycotina</taxon>
        <taxon>Ustilaginomycetes</taxon>
        <taxon>Ustilaginales</taxon>
        <taxon>Ustilaginaceae</taxon>
        <taxon>Melanopsichium</taxon>
    </lineage>
</organism>
<evidence type="ECO:0000259" key="3">
    <source>
        <dbReference type="PROSITE" id="PS51471"/>
    </source>
</evidence>
<feature type="binding site" evidence="1">
    <location>
        <position position="222"/>
    </location>
    <ligand>
        <name>2-oxoglutarate</name>
        <dbReference type="ChEBI" id="CHEBI:16810"/>
    </ligand>
</feature>
<comment type="caution">
    <text evidence="4">The sequence shown here is derived from an EMBL/GenBank/DDBJ whole genome shotgun (WGS) entry which is preliminary data.</text>
</comment>
<dbReference type="PANTHER" id="PTHR31573:SF1">
    <property type="entry name" value="DNA OXIDATIVE DEMETHYLASE ALKBH2"/>
    <property type="match status" value="1"/>
</dbReference>
<dbReference type="Proteomes" id="UP001294444">
    <property type="component" value="Unassembled WGS sequence"/>
</dbReference>
<evidence type="ECO:0000256" key="2">
    <source>
        <dbReference type="SAM" id="MobiDB-lite"/>
    </source>
</evidence>
<reference evidence="4" key="1">
    <citation type="submission" date="2023-10" db="EMBL/GenBank/DDBJ databases">
        <authorList>
            <person name="Guldener U."/>
        </authorList>
    </citation>
    <scope>NUCLEOTIDE SEQUENCE</scope>
    <source>
        <strain evidence="4">Mp4</strain>
    </source>
</reference>
<feature type="binding site" evidence="1">
    <location>
        <position position="220"/>
    </location>
    <ligand>
        <name>2-oxoglutarate</name>
        <dbReference type="ChEBI" id="CHEBI:16810"/>
    </ligand>
</feature>
<dbReference type="InterPro" id="IPR005123">
    <property type="entry name" value="Oxoglu/Fe-dep_dioxygenase_dom"/>
</dbReference>